<evidence type="ECO:0000256" key="1">
    <source>
        <dbReference type="SAM" id="MobiDB-lite"/>
    </source>
</evidence>
<feature type="compositionally biased region" description="Low complexity" evidence="1">
    <location>
        <begin position="82"/>
        <end position="93"/>
    </location>
</feature>
<sequence>MDSEGSMSEALKKCAAGGHAAARLSSPRPPDGAFLAALQAPPIIEITVATPITVPPTQERSKDSFFESIVYGETPKRREEAPPTTVIPPIATVGQPTEPSESMDESDAMRDILDVSCLRRSPRIRVEGEKEERRETMLSPQLFDDSDDHIEQPVEMSQRVPSPPRRSPRRSLSQSIIAPSDTVTPTTSRGTILRKSILCQKMQQEVIYLDDTPMSSPVTVVASSTVLIEKKEEITVDESFPRVDQPSYGQGGLDTVDGGEEEQRNGEDPMEGGEGNDFHYDRDDFEDNMGCDWDNNGYEEMGGEEGDIASRAQEEVESFLHSLRFNATSPKGDEPAPARKEVDSFLQSLGFNETSPKTASPDKAVPPTEEVDSFLFSMRRMGEDQSKDDEEEREEGTGEILGALSPVRKEAESIFKTPTVRGGS</sequence>
<protein>
    <submittedName>
        <fullName evidence="2">Uncharacterized protein</fullName>
    </submittedName>
</protein>
<proteinExistence type="predicted"/>
<feature type="compositionally biased region" description="Polar residues" evidence="1">
    <location>
        <begin position="345"/>
        <end position="358"/>
    </location>
</feature>
<feature type="region of interest" description="Disordered" evidence="1">
    <location>
        <begin position="1"/>
        <end position="33"/>
    </location>
</feature>
<gene>
    <name evidence="2" type="ORF">PENTCL1PPCAC_30328</name>
</gene>
<feature type="compositionally biased region" description="Basic and acidic residues" evidence="1">
    <location>
        <begin position="124"/>
        <end position="136"/>
    </location>
</feature>
<evidence type="ECO:0000313" key="2">
    <source>
        <dbReference type="EMBL" id="GMT08154.1"/>
    </source>
</evidence>
<accession>A0AAV5UQQ2</accession>
<feature type="region of interest" description="Disordered" evidence="1">
    <location>
        <begin position="237"/>
        <end position="424"/>
    </location>
</feature>
<feature type="region of interest" description="Disordered" evidence="1">
    <location>
        <begin position="72"/>
        <end position="188"/>
    </location>
</feature>
<evidence type="ECO:0000313" key="3">
    <source>
        <dbReference type="Proteomes" id="UP001432027"/>
    </source>
</evidence>
<feature type="non-terminal residue" evidence="2">
    <location>
        <position position="424"/>
    </location>
</feature>
<organism evidence="2 3">
    <name type="scientific">Pristionchus entomophagus</name>
    <dbReference type="NCBI Taxonomy" id="358040"/>
    <lineage>
        <taxon>Eukaryota</taxon>
        <taxon>Metazoa</taxon>
        <taxon>Ecdysozoa</taxon>
        <taxon>Nematoda</taxon>
        <taxon>Chromadorea</taxon>
        <taxon>Rhabditida</taxon>
        <taxon>Rhabditina</taxon>
        <taxon>Diplogasteromorpha</taxon>
        <taxon>Diplogasteroidea</taxon>
        <taxon>Neodiplogasteridae</taxon>
        <taxon>Pristionchus</taxon>
    </lineage>
</organism>
<reference evidence="2" key="1">
    <citation type="submission" date="2023-10" db="EMBL/GenBank/DDBJ databases">
        <title>Genome assembly of Pristionchus species.</title>
        <authorList>
            <person name="Yoshida K."/>
            <person name="Sommer R.J."/>
        </authorList>
    </citation>
    <scope>NUCLEOTIDE SEQUENCE</scope>
    <source>
        <strain evidence="2">RS0144</strain>
    </source>
</reference>
<dbReference type="AlphaFoldDB" id="A0AAV5UQQ2"/>
<comment type="caution">
    <text evidence="2">The sequence shown here is derived from an EMBL/GenBank/DDBJ whole genome shotgun (WGS) entry which is preliminary data.</text>
</comment>
<keyword evidence="3" id="KW-1185">Reference proteome</keyword>
<dbReference type="EMBL" id="BTSX01000021">
    <property type="protein sequence ID" value="GMT08154.1"/>
    <property type="molecule type" value="Genomic_DNA"/>
</dbReference>
<dbReference type="Proteomes" id="UP001432027">
    <property type="component" value="Unassembled WGS sequence"/>
</dbReference>
<feature type="compositionally biased region" description="Basic and acidic residues" evidence="1">
    <location>
        <begin position="331"/>
        <end position="343"/>
    </location>
</feature>
<name>A0AAV5UQQ2_9BILA</name>